<keyword evidence="2 4" id="KW-0862">Zinc</keyword>
<reference evidence="7" key="1">
    <citation type="submission" date="2023-03" db="EMBL/GenBank/DDBJ databases">
        <authorList>
            <person name="Steffen K."/>
            <person name="Cardenas P."/>
        </authorList>
    </citation>
    <scope>NUCLEOTIDE SEQUENCE</scope>
</reference>
<dbReference type="PROSITE" id="PS00059">
    <property type="entry name" value="ADH_ZINC"/>
    <property type="match status" value="1"/>
</dbReference>
<evidence type="ECO:0000256" key="2">
    <source>
        <dbReference type="ARBA" id="ARBA00022833"/>
    </source>
</evidence>
<dbReference type="InterPro" id="IPR011032">
    <property type="entry name" value="GroES-like_sf"/>
</dbReference>
<evidence type="ECO:0000259" key="6">
    <source>
        <dbReference type="Pfam" id="PF08240"/>
    </source>
</evidence>
<comment type="caution">
    <text evidence="7">The sequence shown here is derived from an EMBL/GenBank/DDBJ whole genome shotgun (WGS) entry which is preliminary data.</text>
</comment>
<evidence type="ECO:0000259" key="5">
    <source>
        <dbReference type="Pfam" id="PF00107"/>
    </source>
</evidence>
<dbReference type="AlphaFoldDB" id="A0AA35R5V3"/>
<feature type="domain" description="Alcohol dehydrogenase-like C-terminal" evidence="5">
    <location>
        <begin position="167"/>
        <end position="303"/>
    </location>
</feature>
<keyword evidence="8" id="KW-1185">Reference proteome</keyword>
<dbReference type="SUPFAM" id="SSF51735">
    <property type="entry name" value="NAD(P)-binding Rossmann-fold domains"/>
    <property type="match status" value="1"/>
</dbReference>
<dbReference type="GO" id="GO:0016491">
    <property type="term" value="F:oxidoreductase activity"/>
    <property type="evidence" value="ECO:0007669"/>
    <property type="project" value="UniProtKB-KW"/>
</dbReference>
<gene>
    <name evidence="7" type="ORF">GBAR_LOCUS4068</name>
</gene>
<dbReference type="InterPro" id="IPR050129">
    <property type="entry name" value="Zn_alcohol_dh"/>
</dbReference>
<dbReference type="InterPro" id="IPR036291">
    <property type="entry name" value="NAD(P)-bd_dom_sf"/>
</dbReference>
<evidence type="ECO:0000313" key="7">
    <source>
        <dbReference type="EMBL" id="CAI8005098.1"/>
    </source>
</evidence>
<dbReference type="InterPro" id="IPR002328">
    <property type="entry name" value="ADH_Zn_CS"/>
</dbReference>
<comment type="cofactor">
    <cofactor evidence="4">
        <name>Zn(2+)</name>
        <dbReference type="ChEBI" id="CHEBI:29105"/>
    </cofactor>
</comment>
<dbReference type="GO" id="GO:0008270">
    <property type="term" value="F:zinc ion binding"/>
    <property type="evidence" value="ECO:0007669"/>
    <property type="project" value="InterPro"/>
</dbReference>
<dbReference type="Gene3D" id="3.90.180.10">
    <property type="entry name" value="Medium-chain alcohol dehydrogenases, catalytic domain"/>
    <property type="match status" value="1"/>
</dbReference>
<dbReference type="EMBL" id="CASHTH010000576">
    <property type="protein sequence ID" value="CAI8005098.1"/>
    <property type="molecule type" value="Genomic_DNA"/>
</dbReference>
<dbReference type="Pfam" id="PF00107">
    <property type="entry name" value="ADH_zinc_N"/>
    <property type="match status" value="1"/>
</dbReference>
<evidence type="ECO:0000256" key="1">
    <source>
        <dbReference type="ARBA" id="ARBA00022723"/>
    </source>
</evidence>
<dbReference type="Pfam" id="PF08240">
    <property type="entry name" value="ADH_N"/>
    <property type="match status" value="1"/>
</dbReference>
<protein>
    <submittedName>
        <fullName evidence="7">5-exo-hydroxycamphor dehydrogenase</fullName>
    </submittedName>
</protein>
<organism evidence="7 8">
    <name type="scientific">Geodia barretti</name>
    <name type="common">Barrett's horny sponge</name>
    <dbReference type="NCBI Taxonomy" id="519541"/>
    <lineage>
        <taxon>Eukaryota</taxon>
        <taxon>Metazoa</taxon>
        <taxon>Porifera</taxon>
        <taxon>Demospongiae</taxon>
        <taxon>Heteroscleromorpha</taxon>
        <taxon>Tetractinellida</taxon>
        <taxon>Astrophorina</taxon>
        <taxon>Geodiidae</taxon>
        <taxon>Geodia</taxon>
    </lineage>
</organism>
<dbReference type="InterPro" id="IPR013149">
    <property type="entry name" value="ADH-like_C"/>
</dbReference>
<name>A0AA35R5V3_GEOBA</name>
<dbReference type="SUPFAM" id="SSF50129">
    <property type="entry name" value="GroES-like"/>
    <property type="match status" value="1"/>
</dbReference>
<dbReference type="PANTHER" id="PTHR43401:SF2">
    <property type="entry name" value="L-THREONINE 3-DEHYDROGENASE"/>
    <property type="match status" value="1"/>
</dbReference>
<keyword evidence="3" id="KW-0560">Oxidoreductase</keyword>
<accession>A0AA35R5V3</accession>
<dbReference type="PANTHER" id="PTHR43401">
    <property type="entry name" value="L-THREONINE 3-DEHYDROGENASE"/>
    <property type="match status" value="1"/>
</dbReference>
<dbReference type="InterPro" id="IPR013154">
    <property type="entry name" value="ADH-like_N"/>
</dbReference>
<evidence type="ECO:0000256" key="4">
    <source>
        <dbReference type="RuleBase" id="RU361277"/>
    </source>
</evidence>
<comment type="similarity">
    <text evidence="4">Belongs to the zinc-containing alcohol dehydrogenase family.</text>
</comment>
<dbReference type="Proteomes" id="UP001174909">
    <property type="component" value="Unassembled WGS sequence"/>
</dbReference>
<sequence length="350" mass="37889">MGTRTARATVMSGKDFEVREYPIVDPAPGTVLVRQELGGICGTDLHNWEFQHINHDIILGHENVGVIETLGEGVETDYLGNPVKVGDRIVLSPSGGLGFSPAEEAPYLRGGFSEYIYLSNPSTNMFLKTDLPPEIAVLAEPAACAAHCMSRGKIEFGDTVVIQGTGPIGLLALNWARVSGAGRLIVVGGPPGRLEMAKRLGADLTIDISEVPDPEERKRIVRENTPQGNGADVVYECTGFLAAIPEGLDYIRHSGTYVVYGHFVDVGSFDCNPNQMLMRKNLRLEAGWGFERKHFIRAIPMLEKHASLFEGFVSHVLPLEDVSKGFDALHGSYHLDGKDAIKIAVKGGVA</sequence>
<evidence type="ECO:0000256" key="3">
    <source>
        <dbReference type="ARBA" id="ARBA00023002"/>
    </source>
</evidence>
<feature type="domain" description="Alcohol dehydrogenase-like N-terminal" evidence="6">
    <location>
        <begin position="28"/>
        <end position="119"/>
    </location>
</feature>
<keyword evidence="1 4" id="KW-0479">Metal-binding</keyword>
<dbReference type="Gene3D" id="3.40.50.720">
    <property type="entry name" value="NAD(P)-binding Rossmann-like Domain"/>
    <property type="match status" value="1"/>
</dbReference>
<proteinExistence type="inferred from homology"/>
<evidence type="ECO:0000313" key="8">
    <source>
        <dbReference type="Proteomes" id="UP001174909"/>
    </source>
</evidence>